<keyword evidence="1" id="KW-0547">Nucleotide-binding</keyword>
<dbReference type="GO" id="GO:0004672">
    <property type="term" value="F:protein kinase activity"/>
    <property type="evidence" value="ECO:0007669"/>
    <property type="project" value="InterPro"/>
</dbReference>
<gene>
    <name evidence="4" type="ORF">D623_10018646</name>
</gene>
<evidence type="ECO:0000256" key="1">
    <source>
        <dbReference type="ARBA" id="ARBA00022741"/>
    </source>
</evidence>
<reference evidence="4 5" key="1">
    <citation type="journal article" date="2013" name="Nat. Commun.">
        <title>Genome analysis reveals insights into physiology and longevity of the Brandt's bat Myotis brandtii.</title>
        <authorList>
            <person name="Seim I."/>
            <person name="Fang X."/>
            <person name="Xiong Z."/>
            <person name="Lobanov A.V."/>
            <person name="Huang Z."/>
            <person name="Ma S."/>
            <person name="Feng Y."/>
            <person name="Turanov A.A."/>
            <person name="Zhu Y."/>
            <person name="Lenz T.L."/>
            <person name="Gerashchenko M.V."/>
            <person name="Fan D."/>
            <person name="Hee Yim S."/>
            <person name="Yao X."/>
            <person name="Jordan D."/>
            <person name="Xiong Y."/>
            <person name="Ma Y."/>
            <person name="Lyapunov A.N."/>
            <person name="Chen G."/>
            <person name="Kulakova O.I."/>
            <person name="Sun Y."/>
            <person name="Lee S.G."/>
            <person name="Bronson R.T."/>
            <person name="Moskalev A.A."/>
            <person name="Sunyaev S.R."/>
            <person name="Zhang G."/>
            <person name="Krogh A."/>
            <person name="Wang J."/>
            <person name="Gladyshev V.N."/>
        </authorList>
    </citation>
    <scope>NUCLEOTIDE SEQUENCE [LARGE SCALE GENOMIC DNA]</scope>
</reference>
<evidence type="ECO:0000313" key="5">
    <source>
        <dbReference type="Proteomes" id="UP000052978"/>
    </source>
</evidence>
<sequence length="184" mass="20719">MTSHWLSTSSWPCGAANGLYRRHHSETPELHRNLSSRSFLVTSGYQVKLSGFELSKTQTSISRTTKKKRKEKKAQRVSSTAYISPQILENGSDKYSIKAEIYSFGIVLWEMVPGKILFAGCDSKKIHLLVPMDQHQEPLGEDRPSPLQELIDDCQAYEPSRRPSAKEIAEKLSIFYKAGDSNGN</sequence>
<dbReference type="InterPro" id="IPR001245">
    <property type="entry name" value="Ser-Thr/Tyr_kinase_cat_dom"/>
</dbReference>
<dbReference type="Gene3D" id="1.10.510.10">
    <property type="entry name" value="Transferase(Phosphotransferase) domain 1"/>
    <property type="match status" value="1"/>
</dbReference>
<accession>S7NBG3</accession>
<dbReference type="InterPro" id="IPR011009">
    <property type="entry name" value="Kinase-like_dom_sf"/>
</dbReference>
<proteinExistence type="predicted"/>
<evidence type="ECO:0000259" key="3">
    <source>
        <dbReference type="PROSITE" id="PS50011"/>
    </source>
</evidence>
<dbReference type="Proteomes" id="UP000052978">
    <property type="component" value="Unassembled WGS sequence"/>
</dbReference>
<dbReference type="InterPro" id="IPR051681">
    <property type="entry name" value="Ser/Thr_Kinases-Pseudokinases"/>
</dbReference>
<dbReference type="EMBL" id="KE164038">
    <property type="protein sequence ID" value="EPQ14684.1"/>
    <property type="molecule type" value="Genomic_DNA"/>
</dbReference>
<protein>
    <submittedName>
        <fullName evidence="4">Mixed lineage kinase domain-like protein</fullName>
    </submittedName>
</protein>
<organism evidence="4 5">
    <name type="scientific">Myotis brandtii</name>
    <name type="common">Brandt's bat</name>
    <dbReference type="NCBI Taxonomy" id="109478"/>
    <lineage>
        <taxon>Eukaryota</taxon>
        <taxon>Metazoa</taxon>
        <taxon>Chordata</taxon>
        <taxon>Craniata</taxon>
        <taxon>Vertebrata</taxon>
        <taxon>Euteleostomi</taxon>
        <taxon>Mammalia</taxon>
        <taxon>Eutheria</taxon>
        <taxon>Laurasiatheria</taxon>
        <taxon>Chiroptera</taxon>
        <taxon>Yangochiroptera</taxon>
        <taxon>Vespertilionidae</taxon>
        <taxon>Myotis</taxon>
    </lineage>
</organism>
<dbReference type="PROSITE" id="PS50011">
    <property type="entry name" value="PROTEIN_KINASE_DOM"/>
    <property type="match status" value="1"/>
</dbReference>
<keyword evidence="4" id="KW-0808">Transferase</keyword>
<dbReference type="InterPro" id="IPR000719">
    <property type="entry name" value="Prot_kinase_dom"/>
</dbReference>
<dbReference type="SMART" id="SM00220">
    <property type="entry name" value="S_TKc"/>
    <property type="match status" value="1"/>
</dbReference>
<evidence type="ECO:0000256" key="2">
    <source>
        <dbReference type="ARBA" id="ARBA00022840"/>
    </source>
</evidence>
<feature type="domain" description="Protein kinase" evidence="3">
    <location>
        <begin position="1"/>
        <end position="176"/>
    </location>
</feature>
<keyword evidence="2" id="KW-0067">ATP-binding</keyword>
<dbReference type="Pfam" id="PF07714">
    <property type="entry name" value="PK_Tyr_Ser-Thr"/>
    <property type="match status" value="1"/>
</dbReference>
<dbReference type="PANTHER" id="PTHR44329:SF298">
    <property type="entry name" value="MIXED LINEAGE KINASE DOMAIN-LIKE PROTEIN"/>
    <property type="match status" value="1"/>
</dbReference>
<dbReference type="PANTHER" id="PTHR44329">
    <property type="entry name" value="SERINE/THREONINE-PROTEIN KINASE TNNI3K-RELATED"/>
    <property type="match status" value="1"/>
</dbReference>
<keyword evidence="4" id="KW-0418">Kinase</keyword>
<name>S7NBG3_MYOBR</name>
<dbReference type="AlphaFoldDB" id="S7NBG3"/>
<evidence type="ECO:0000313" key="4">
    <source>
        <dbReference type="EMBL" id="EPQ14684.1"/>
    </source>
</evidence>
<dbReference type="GO" id="GO:0097527">
    <property type="term" value="P:necroptotic signaling pathway"/>
    <property type="evidence" value="ECO:0007669"/>
    <property type="project" value="TreeGrafter"/>
</dbReference>
<dbReference type="GO" id="GO:0005524">
    <property type="term" value="F:ATP binding"/>
    <property type="evidence" value="ECO:0007669"/>
    <property type="project" value="UniProtKB-KW"/>
</dbReference>
<dbReference type="SUPFAM" id="SSF56112">
    <property type="entry name" value="Protein kinase-like (PK-like)"/>
    <property type="match status" value="1"/>
</dbReference>
<keyword evidence="5" id="KW-1185">Reference proteome</keyword>